<feature type="transmembrane region" description="Helical" evidence="9">
    <location>
        <begin position="260"/>
        <end position="287"/>
    </location>
</feature>
<dbReference type="AlphaFoldDB" id="A0A561WQA6"/>
<dbReference type="Pfam" id="PF00528">
    <property type="entry name" value="BPD_transp_1"/>
    <property type="match status" value="1"/>
</dbReference>
<evidence type="ECO:0000313" key="13">
    <source>
        <dbReference type="Proteomes" id="UP000320239"/>
    </source>
</evidence>
<evidence type="ECO:0000256" key="4">
    <source>
        <dbReference type="ARBA" id="ARBA00022475"/>
    </source>
</evidence>
<name>A0A561WQA6_ACTTI</name>
<evidence type="ECO:0000256" key="9">
    <source>
        <dbReference type="RuleBase" id="RU363032"/>
    </source>
</evidence>
<keyword evidence="5 10" id="KW-0592">Phosphate transport</keyword>
<dbReference type="InterPro" id="IPR000515">
    <property type="entry name" value="MetI-like"/>
</dbReference>
<keyword evidence="3 9" id="KW-0813">Transport</keyword>
<feature type="domain" description="ABC transmembrane type-1" evidence="11">
    <location>
        <begin position="113"/>
        <end position="338"/>
    </location>
</feature>
<dbReference type="GO" id="GO:0005886">
    <property type="term" value="C:plasma membrane"/>
    <property type="evidence" value="ECO:0007669"/>
    <property type="project" value="UniProtKB-SubCell"/>
</dbReference>
<dbReference type="InterPro" id="IPR051124">
    <property type="entry name" value="Phosphate_Transport_Permease"/>
</dbReference>
<feature type="transmembrane region" description="Helical" evidence="9">
    <location>
        <begin position="319"/>
        <end position="342"/>
    </location>
</feature>
<reference evidence="12 13" key="1">
    <citation type="submission" date="2019-06" db="EMBL/GenBank/DDBJ databases">
        <title>Sequencing the genomes of 1000 actinobacteria strains.</title>
        <authorList>
            <person name="Klenk H.-P."/>
        </authorList>
    </citation>
    <scope>NUCLEOTIDE SEQUENCE [LARGE SCALE GENOMIC DNA]</scope>
    <source>
        <strain evidence="12 13">DSM 43866</strain>
    </source>
</reference>
<keyword evidence="13" id="KW-1185">Reference proteome</keyword>
<evidence type="ECO:0000256" key="5">
    <source>
        <dbReference type="ARBA" id="ARBA00022592"/>
    </source>
</evidence>
<accession>A0A561WQA6</accession>
<dbReference type="InterPro" id="IPR011864">
    <property type="entry name" value="Phosphate_PstC"/>
</dbReference>
<evidence type="ECO:0000256" key="1">
    <source>
        <dbReference type="ARBA" id="ARBA00004651"/>
    </source>
</evidence>
<keyword evidence="8 9" id="KW-0472">Membrane</keyword>
<feature type="transmembrane region" description="Helical" evidence="9">
    <location>
        <begin position="150"/>
        <end position="168"/>
    </location>
</feature>
<evidence type="ECO:0000259" key="11">
    <source>
        <dbReference type="PROSITE" id="PS50928"/>
    </source>
</evidence>
<organism evidence="12 13">
    <name type="scientific">Actinoplanes teichomyceticus</name>
    <dbReference type="NCBI Taxonomy" id="1867"/>
    <lineage>
        <taxon>Bacteria</taxon>
        <taxon>Bacillati</taxon>
        <taxon>Actinomycetota</taxon>
        <taxon>Actinomycetes</taxon>
        <taxon>Micromonosporales</taxon>
        <taxon>Micromonosporaceae</taxon>
        <taxon>Actinoplanes</taxon>
    </lineage>
</organism>
<evidence type="ECO:0000256" key="6">
    <source>
        <dbReference type="ARBA" id="ARBA00022692"/>
    </source>
</evidence>
<dbReference type="Gene3D" id="1.10.3720.10">
    <property type="entry name" value="MetI-like"/>
    <property type="match status" value="1"/>
</dbReference>
<proteinExistence type="inferred from homology"/>
<dbReference type="GO" id="GO:0005315">
    <property type="term" value="F:phosphate transmembrane transporter activity"/>
    <property type="evidence" value="ECO:0007669"/>
    <property type="project" value="InterPro"/>
</dbReference>
<dbReference type="Proteomes" id="UP000320239">
    <property type="component" value="Unassembled WGS sequence"/>
</dbReference>
<dbReference type="PANTHER" id="PTHR30425:SF1">
    <property type="entry name" value="PHOSPHATE TRANSPORT SYSTEM PERMEASE PROTEIN PSTC"/>
    <property type="match status" value="1"/>
</dbReference>
<dbReference type="PROSITE" id="PS50928">
    <property type="entry name" value="ABC_TM1"/>
    <property type="match status" value="1"/>
</dbReference>
<gene>
    <name evidence="12" type="ORF">FHX34_1011015</name>
</gene>
<dbReference type="PANTHER" id="PTHR30425">
    <property type="entry name" value="PHOSPHATE TRANSPORT SYSTEM PERMEASE PROTEIN PST"/>
    <property type="match status" value="1"/>
</dbReference>
<evidence type="ECO:0000256" key="2">
    <source>
        <dbReference type="ARBA" id="ARBA00007069"/>
    </source>
</evidence>
<dbReference type="SUPFAM" id="SSF161098">
    <property type="entry name" value="MetI-like"/>
    <property type="match status" value="1"/>
</dbReference>
<dbReference type="GO" id="GO:0006817">
    <property type="term" value="P:phosphate ion transport"/>
    <property type="evidence" value="ECO:0007669"/>
    <property type="project" value="UniProtKB-KW"/>
</dbReference>
<keyword evidence="7 9" id="KW-1133">Transmembrane helix</keyword>
<sequence length="353" mass="37160">MGDIPSRSANATAGDLSGNAQGAGYGAYPSRYEEPPAGGGGALPKKSRFSLETGFRGLSTAAGAMVLIIIVAIAVFLISKAVPAIRADEENFLTYNRWMPNELPPAFGIAVLALGTVLTSIIALVVAVPIALGIALFLTHYAPRRLATPLGFVIDLLAAVPSVVFGIWGRDVFQEPVREFSLWLNHYFGWLPVFGGEGPFGQSLMLGGLVLAIMVLPIVTSLSREVFQQTPGMNEEAALALGATKWEMIRTAVLPYGKPGVIAAVMLGLGRALGETIALALTLGITWEVSFNLIESGGNSIAANIANSFGEANDTGRGALIASGLVLFAITLVVNMTARAIIYRRREFRDSAA</sequence>
<dbReference type="CDD" id="cd06261">
    <property type="entry name" value="TM_PBP2"/>
    <property type="match status" value="1"/>
</dbReference>
<comment type="caution">
    <text evidence="12">The sequence shown here is derived from an EMBL/GenBank/DDBJ whole genome shotgun (WGS) entry which is preliminary data.</text>
</comment>
<evidence type="ECO:0000256" key="7">
    <source>
        <dbReference type="ARBA" id="ARBA00022989"/>
    </source>
</evidence>
<evidence type="ECO:0000313" key="12">
    <source>
        <dbReference type="EMBL" id="TWG26041.1"/>
    </source>
</evidence>
<keyword evidence="6 9" id="KW-0812">Transmembrane</keyword>
<dbReference type="NCBIfam" id="TIGR02138">
    <property type="entry name" value="phosphate_pstC"/>
    <property type="match status" value="1"/>
</dbReference>
<evidence type="ECO:0000256" key="8">
    <source>
        <dbReference type="ARBA" id="ARBA00023136"/>
    </source>
</evidence>
<protein>
    <recommendedName>
        <fullName evidence="10">Phosphate transport system permease protein</fullName>
    </recommendedName>
</protein>
<comment type="similarity">
    <text evidence="2 10">Belongs to the binding-protein-dependent transport system permease family. CysTW subfamily.</text>
</comment>
<comment type="function">
    <text evidence="10">Part of the binding-protein-dependent transport system for phosphate; probably responsible for the translocation of the substrate across the membrane.</text>
</comment>
<comment type="subcellular location">
    <subcellularLocation>
        <location evidence="1 9">Cell membrane</location>
        <topology evidence="1 9">Multi-pass membrane protein</topology>
    </subcellularLocation>
</comment>
<dbReference type="RefSeq" id="WP_122981466.1">
    <property type="nucleotide sequence ID" value="NZ_BOMX01000019.1"/>
</dbReference>
<evidence type="ECO:0000256" key="3">
    <source>
        <dbReference type="ARBA" id="ARBA00022448"/>
    </source>
</evidence>
<evidence type="ECO:0000256" key="10">
    <source>
        <dbReference type="RuleBase" id="RU363054"/>
    </source>
</evidence>
<feature type="transmembrane region" description="Helical" evidence="9">
    <location>
        <begin position="106"/>
        <end position="138"/>
    </location>
</feature>
<dbReference type="OrthoDB" id="9785113at2"/>
<keyword evidence="4 10" id="KW-1003">Cell membrane</keyword>
<dbReference type="EMBL" id="VIWY01000001">
    <property type="protein sequence ID" value="TWG26041.1"/>
    <property type="molecule type" value="Genomic_DNA"/>
</dbReference>
<feature type="transmembrane region" description="Helical" evidence="9">
    <location>
        <begin position="200"/>
        <end position="219"/>
    </location>
</feature>
<dbReference type="InterPro" id="IPR035906">
    <property type="entry name" value="MetI-like_sf"/>
</dbReference>
<feature type="transmembrane region" description="Helical" evidence="9">
    <location>
        <begin position="55"/>
        <end position="78"/>
    </location>
</feature>